<keyword evidence="2" id="KW-1185">Reference proteome</keyword>
<reference evidence="1 2" key="1">
    <citation type="submission" date="2018-04" db="EMBL/GenBank/DDBJ databases">
        <authorList>
            <person name="Zhang X."/>
            <person name="Yuan J."/>
            <person name="Li F."/>
            <person name="Xiang J."/>
        </authorList>
    </citation>
    <scope>NUCLEOTIDE SEQUENCE [LARGE SCALE GENOMIC DNA]</scope>
    <source>
        <tissue evidence="1">Muscle</tissue>
    </source>
</reference>
<dbReference type="OrthoDB" id="10325453at2759"/>
<evidence type="ECO:0000313" key="2">
    <source>
        <dbReference type="Proteomes" id="UP000283509"/>
    </source>
</evidence>
<dbReference type="AlphaFoldDB" id="A0A423T7R7"/>
<proteinExistence type="predicted"/>
<evidence type="ECO:0000313" key="1">
    <source>
        <dbReference type="EMBL" id="ROT72506.1"/>
    </source>
</evidence>
<accession>A0A423T7R7</accession>
<sequence>MRLANGTSCHSDRCSCCVACRPYKCEGTCLGKAENCKSGYKIEENKCLDRDCVCCVPCSVTRKCLEEKGYPERSTIKCKEGYEANAAEADPGCVCCQPSKSRARECGDLCEMKLMKL</sequence>
<dbReference type="Proteomes" id="UP000283509">
    <property type="component" value="Unassembled WGS sequence"/>
</dbReference>
<name>A0A423T7R7_PENVA</name>
<protein>
    <submittedName>
        <fullName evidence="1">Uncharacterized protein</fullName>
    </submittedName>
</protein>
<dbReference type="EMBL" id="QCYY01002141">
    <property type="protein sequence ID" value="ROT72506.1"/>
    <property type="molecule type" value="Genomic_DNA"/>
</dbReference>
<organism evidence="1 2">
    <name type="scientific">Penaeus vannamei</name>
    <name type="common">Whiteleg shrimp</name>
    <name type="synonym">Litopenaeus vannamei</name>
    <dbReference type="NCBI Taxonomy" id="6689"/>
    <lineage>
        <taxon>Eukaryota</taxon>
        <taxon>Metazoa</taxon>
        <taxon>Ecdysozoa</taxon>
        <taxon>Arthropoda</taxon>
        <taxon>Crustacea</taxon>
        <taxon>Multicrustacea</taxon>
        <taxon>Malacostraca</taxon>
        <taxon>Eumalacostraca</taxon>
        <taxon>Eucarida</taxon>
        <taxon>Decapoda</taxon>
        <taxon>Dendrobranchiata</taxon>
        <taxon>Penaeoidea</taxon>
        <taxon>Penaeidae</taxon>
        <taxon>Penaeus</taxon>
    </lineage>
</organism>
<gene>
    <name evidence="1" type="ORF">C7M84_009094</name>
</gene>
<comment type="caution">
    <text evidence="1">The sequence shown here is derived from an EMBL/GenBank/DDBJ whole genome shotgun (WGS) entry which is preliminary data.</text>
</comment>
<reference evidence="1 2" key="2">
    <citation type="submission" date="2019-01" db="EMBL/GenBank/DDBJ databases">
        <title>The decoding of complex shrimp genome reveals the adaptation for benthos swimmer, frequently molting mechanism and breeding impact on genome.</title>
        <authorList>
            <person name="Sun Y."/>
            <person name="Gao Y."/>
            <person name="Yu Y."/>
        </authorList>
    </citation>
    <scope>NUCLEOTIDE SEQUENCE [LARGE SCALE GENOMIC DNA]</scope>
    <source>
        <tissue evidence="1">Muscle</tissue>
    </source>
</reference>